<keyword evidence="2" id="KW-1185">Reference proteome</keyword>
<gene>
    <name evidence="1" type="ORF">V1286_001145</name>
</gene>
<dbReference type="EMBL" id="JAZHRV010000001">
    <property type="protein sequence ID" value="MEH2553616.1"/>
    <property type="molecule type" value="Genomic_DNA"/>
</dbReference>
<evidence type="ECO:0000313" key="2">
    <source>
        <dbReference type="Proteomes" id="UP001364224"/>
    </source>
</evidence>
<evidence type="ECO:0000313" key="1">
    <source>
        <dbReference type="EMBL" id="MEH2553616.1"/>
    </source>
</evidence>
<dbReference type="Proteomes" id="UP001364224">
    <property type="component" value="Unassembled WGS sequence"/>
</dbReference>
<accession>A0ABU8B511</accession>
<sequence>MQRRVRSKAYSFEDRIAAEKARTEGQLAATPQGPQHDALATKVRQLDTASHINDWLRSPGLQSPR</sequence>
<name>A0ABU8B511_9BRAD</name>
<reference evidence="1 2" key="1">
    <citation type="submission" date="2024-02" db="EMBL/GenBank/DDBJ databases">
        <title>Adaptive strategies in a cosmopolitan and abundant soil bacterium.</title>
        <authorList>
            <person name="Carini P."/>
        </authorList>
    </citation>
    <scope>NUCLEOTIDE SEQUENCE [LARGE SCALE GENOMIC DNA]</scope>
    <source>
        <strain evidence="1 2">AZCC 1608</strain>
    </source>
</reference>
<protein>
    <recommendedName>
        <fullName evidence="3">Transposase</fullName>
    </recommendedName>
</protein>
<proteinExistence type="predicted"/>
<evidence type="ECO:0008006" key="3">
    <source>
        <dbReference type="Google" id="ProtNLM"/>
    </source>
</evidence>
<comment type="caution">
    <text evidence="1">The sequence shown here is derived from an EMBL/GenBank/DDBJ whole genome shotgun (WGS) entry which is preliminary data.</text>
</comment>
<organism evidence="1 2">
    <name type="scientific">Bradyrhizobium algeriense</name>
    <dbReference type="NCBI Taxonomy" id="634784"/>
    <lineage>
        <taxon>Bacteria</taxon>
        <taxon>Pseudomonadati</taxon>
        <taxon>Pseudomonadota</taxon>
        <taxon>Alphaproteobacteria</taxon>
        <taxon>Hyphomicrobiales</taxon>
        <taxon>Nitrobacteraceae</taxon>
        <taxon>Bradyrhizobium</taxon>
    </lineage>
</organism>